<accession>A0A7X9TBW5</accession>
<evidence type="ECO:0000313" key="3">
    <source>
        <dbReference type="EMBL" id="NMF26550.1"/>
    </source>
</evidence>
<comment type="caution">
    <text evidence="3">The sequence shown here is derived from an EMBL/GenBank/DDBJ whole genome shotgun (WGS) entry which is preliminary data.</text>
</comment>
<proteinExistence type="predicted"/>
<sequence length="397" mass="43806">MFQRHQVQIIVSRMREVENPLIQVVVGPRQTGKSTMLTQALDQIDLEHSYVSSDDAIVPSAEWLQTEWQQARNMTGGGKRPVVLVVDEVQKIPHWPTVVKGLYDADRRNGTPVRAVLSGSSSPLPHGGLEDSLMGRFELIRSPHWSLEECSQAFGYSLEDYLYLGGYPGAAIFAKDEKRWASYVRDTIIEPTISQDVLALGQVRKPALMRALFRLGATYSGQELSYNKMLGQLQDAGNTTTLAHYLDLLGKAGVLCALPKYDEKPVTRRKSSPRLMVYDTSLMTATDGLGRATYAADSARRGHLVESAVGARLLARAPEEGFSLFWWREGTNEVGFVAVRNASISAIEVKGGSESRQGGMAQFLSRHPQAKRIVVGGSSSGACTLDDFLRDRVPLFY</sequence>
<keyword evidence="3" id="KW-0067">ATP-binding</keyword>
<dbReference type="Pfam" id="PF13635">
    <property type="entry name" value="DUF4143"/>
    <property type="match status" value="1"/>
</dbReference>
<dbReference type="EMBL" id="JABAGR010000009">
    <property type="protein sequence ID" value="NMF26550.1"/>
    <property type="molecule type" value="Genomic_DNA"/>
</dbReference>
<name>A0A7X9TBW5_9ACTN</name>
<dbReference type="RefSeq" id="WP_170104589.1">
    <property type="nucleotide sequence ID" value="NZ_JABAGR010000009.1"/>
</dbReference>
<evidence type="ECO:0000313" key="4">
    <source>
        <dbReference type="Proteomes" id="UP000565613"/>
    </source>
</evidence>
<dbReference type="Proteomes" id="UP000565613">
    <property type="component" value="Unassembled WGS sequence"/>
</dbReference>
<reference evidence="3 4" key="1">
    <citation type="submission" date="2020-04" db="EMBL/GenBank/DDBJ databases">
        <authorList>
            <person name="Hitch T.C.A."/>
            <person name="Wylensek D."/>
            <person name="Clavel T."/>
        </authorList>
    </citation>
    <scope>NUCLEOTIDE SEQUENCE [LARGE SCALE GENOMIC DNA]</scope>
    <source>
        <strain evidence="3 4">105184</strain>
    </source>
</reference>
<dbReference type="InterPro" id="IPR041682">
    <property type="entry name" value="AAA_14"/>
</dbReference>
<dbReference type="GO" id="GO:0005524">
    <property type="term" value="F:ATP binding"/>
    <property type="evidence" value="ECO:0007669"/>
    <property type="project" value="UniProtKB-KW"/>
</dbReference>
<organism evidence="3 4">
    <name type="scientific">Parafannyhessea umbonata</name>
    <dbReference type="NCBI Taxonomy" id="604330"/>
    <lineage>
        <taxon>Bacteria</taxon>
        <taxon>Bacillati</taxon>
        <taxon>Actinomycetota</taxon>
        <taxon>Coriobacteriia</taxon>
        <taxon>Coriobacteriales</taxon>
        <taxon>Atopobiaceae</taxon>
        <taxon>Parafannyhessea</taxon>
    </lineage>
</organism>
<dbReference type="PANTHER" id="PTHR43566:SF1">
    <property type="entry name" value="AAA+ ATPASE DOMAIN-CONTAINING PROTEIN"/>
    <property type="match status" value="1"/>
</dbReference>
<evidence type="ECO:0000259" key="1">
    <source>
        <dbReference type="Pfam" id="PF13173"/>
    </source>
</evidence>
<feature type="domain" description="DUF4143" evidence="2">
    <location>
        <begin position="195"/>
        <end position="350"/>
    </location>
</feature>
<keyword evidence="3" id="KW-0547">Nucleotide-binding</keyword>
<dbReference type="AlphaFoldDB" id="A0A7X9TBW5"/>
<protein>
    <submittedName>
        <fullName evidence="3">ATP-binding protein</fullName>
    </submittedName>
</protein>
<dbReference type="InterPro" id="IPR025420">
    <property type="entry name" value="DUF4143"/>
</dbReference>
<dbReference type="PANTHER" id="PTHR43566">
    <property type="entry name" value="CONSERVED PROTEIN"/>
    <property type="match status" value="1"/>
</dbReference>
<feature type="domain" description="AAA" evidence="1">
    <location>
        <begin position="22"/>
        <end position="149"/>
    </location>
</feature>
<dbReference type="InterPro" id="IPR027417">
    <property type="entry name" value="P-loop_NTPase"/>
</dbReference>
<dbReference type="Pfam" id="PF13173">
    <property type="entry name" value="AAA_14"/>
    <property type="match status" value="1"/>
</dbReference>
<evidence type="ECO:0000259" key="2">
    <source>
        <dbReference type="Pfam" id="PF13635"/>
    </source>
</evidence>
<dbReference type="SUPFAM" id="SSF52540">
    <property type="entry name" value="P-loop containing nucleoside triphosphate hydrolases"/>
    <property type="match status" value="1"/>
</dbReference>
<gene>
    <name evidence="3" type="ORF">HF885_08940</name>
</gene>